<name>A0A2P2E732_9PROT</name>
<dbReference type="RefSeq" id="WP_108983703.1">
    <property type="nucleotide sequence ID" value="NZ_BFBR01000001.1"/>
</dbReference>
<evidence type="ECO:0000256" key="1">
    <source>
        <dbReference type="SAM" id="MobiDB-lite"/>
    </source>
</evidence>
<feature type="region of interest" description="Disordered" evidence="1">
    <location>
        <begin position="196"/>
        <end position="237"/>
    </location>
</feature>
<reference evidence="4 5" key="1">
    <citation type="journal article" date="2018" name="Genome Announc.">
        <title>Draft Genome Sequence of "Candidatus Phycosocius bacilliformis," an Alphaproteobacterial Ectosymbiont of the Hydrocarbon-Producing Green Alga Botryococcus braunii.</title>
        <authorList>
            <person name="Tanabe Y."/>
            <person name="Yamaguchi H."/>
            <person name="Watanabe M.M."/>
        </authorList>
    </citation>
    <scope>NUCLEOTIDE SEQUENCE [LARGE SCALE GENOMIC DNA]</scope>
    <source>
        <strain evidence="4 5">BOTRYCO-2</strain>
    </source>
</reference>
<protein>
    <recommendedName>
        <fullName evidence="3">YdbS-like PH domain-containing protein</fullName>
    </recommendedName>
</protein>
<keyword evidence="2" id="KW-0812">Transmembrane</keyword>
<feature type="transmembrane region" description="Helical" evidence="2">
    <location>
        <begin position="69"/>
        <end position="93"/>
    </location>
</feature>
<dbReference type="InterPro" id="IPR005182">
    <property type="entry name" value="YdbS-like_PH"/>
</dbReference>
<evidence type="ECO:0000313" key="4">
    <source>
        <dbReference type="EMBL" id="GBF56860.1"/>
    </source>
</evidence>
<evidence type="ECO:0000313" key="5">
    <source>
        <dbReference type="Proteomes" id="UP000245086"/>
    </source>
</evidence>
<evidence type="ECO:0000259" key="3">
    <source>
        <dbReference type="Pfam" id="PF03703"/>
    </source>
</evidence>
<feature type="transmembrane region" description="Helical" evidence="2">
    <location>
        <begin position="38"/>
        <end position="57"/>
    </location>
</feature>
<dbReference type="AlphaFoldDB" id="A0A2P2E732"/>
<evidence type="ECO:0000256" key="2">
    <source>
        <dbReference type="SAM" id="Phobius"/>
    </source>
</evidence>
<comment type="caution">
    <text evidence="4">The sequence shown here is derived from an EMBL/GenBank/DDBJ whole genome shotgun (WGS) entry which is preliminary data.</text>
</comment>
<dbReference type="EMBL" id="BFBR01000001">
    <property type="protein sequence ID" value="GBF56860.1"/>
    <property type="molecule type" value="Genomic_DNA"/>
</dbReference>
<dbReference type="Pfam" id="PF03703">
    <property type="entry name" value="bPH_2"/>
    <property type="match status" value="1"/>
</dbReference>
<keyword evidence="2" id="KW-1133">Transmembrane helix</keyword>
<keyword evidence="2" id="KW-0472">Membrane</keyword>
<dbReference type="NCBIfam" id="NF040894">
    <property type="entry name" value="puhB_PGC"/>
    <property type="match status" value="1"/>
</dbReference>
<dbReference type="InterPro" id="IPR054839">
    <property type="entry name" value="puhB_PGC"/>
</dbReference>
<accession>A0A2P2E732</accession>
<organism evidence="4 5">
    <name type="scientific">Candidatus Phycosocius bacilliformis</name>
    <dbReference type="NCBI Taxonomy" id="1445552"/>
    <lineage>
        <taxon>Bacteria</taxon>
        <taxon>Pseudomonadati</taxon>
        <taxon>Pseudomonadota</taxon>
        <taxon>Alphaproteobacteria</taxon>
        <taxon>Caulobacterales</taxon>
        <taxon>Caulobacterales incertae sedis</taxon>
        <taxon>Candidatus Phycosocius</taxon>
    </lineage>
</organism>
<dbReference type="OrthoDB" id="7345733at2"/>
<sequence>MSQEHDFEPIRGLPSDLPEGETILWQGEPDWIMMARRVFRVDWVALYFVLLMVWRVFDAVNGGQSIGQAVTAALWVAPIGIVGLAILGGLAFLNSRTTVYTLTNHRLVMRFGAALTKAINIPFKIIESAAVNQKADGSGDIAIQLVKPNKISVILLWPHARPGFISQPQPSLRCLKDAGQAAAILGEALRAAHDQASAQVTASRTEETVTSATKPAKDKAAAKRGKTAGVGPSPALA</sequence>
<keyword evidence="5" id="KW-1185">Reference proteome</keyword>
<proteinExistence type="predicted"/>
<feature type="domain" description="YdbS-like PH" evidence="3">
    <location>
        <begin position="96"/>
        <end position="168"/>
    </location>
</feature>
<dbReference type="Proteomes" id="UP000245086">
    <property type="component" value="Unassembled WGS sequence"/>
</dbReference>
<gene>
    <name evidence="4" type="ORF">PbB2_00517</name>
</gene>